<feature type="transmembrane region" description="Helical" evidence="1">
    <location>
        <begin position="314"/>
        <end position="338"/>
    </location>
</feature>
<dbReference type="PRINTS" id="PR00252">
    <property type="entry name" value="NRIONCHANNEL"/>
</dbReference>
<evidence type="ECO:0000313" key="4">
    <source>
        <dbReference type="Proteomes" id="UP000887566"/>
    </source>
</evidence>
<sequence length="376" mass="43675">MIAAVLFSLPFISSALQSTEPLSPFVPLSQCPLSGCPAEWRGPLLWPVVAMRLWTMVDATGKPRVIYIGNNELFSALENDPSLWSPLDKDQDPRNLADNAEQRLYTSLFRNYNKHLRPVRDPGRHLRVFISPSISGIVKAEELDQSLKFFQWLPIIWRDENLSWDPRRFGGLQYLLVPSELIWIPDVFAFTTMEAREIMPSDKTYARIHFTGNVTVVKHQFLAVRCQYRILLFPFDVQRCRMPFGSWAYTTEQVEVEAFESRLAQQIFEENSEWEIVSFSAKHENVSYESFNTVKNRTFQEVHYILEFKRKPTFYIYMIVVPCSIIVNICLLGLYAPFNTNGDRQEKVRHFSYVTVILKSLGEWRHSHGDFGQGSD</sequence>
<evidence type="ECO:0000256" key="1">
    <source>
        <dbReference type="SAM" id="Phobius"/>
    </source>
</evidence>
<dbReference type="FunFam" id="2.70.170.10:FF:000028">
    <property type="entry name" value="AcetylCholine Receptor"/>
    <property type="match status" value="1"/>
</dbReference>
<evidence type="ECO:0000256" key="2">
    <source>
        <dbReference type="SAM" id="SignalP"/>
    </source>
</evidence>
<dbReference type="GO" id="GO:0016020">
    <property type="term" value="C:membrane"/>
    <property type="evidence" value="ECO:0007669"/>
    <property type="project" value="InterPro"/>
</dbReference>
<dbReference type="Gene3D" id="2.70.170.10">
    <property type="entry name" value="Neurotransmitter-gated ion-channel ligand-binding domain"/>
    <property type="match status" value="1"/>
</dbReference>
<feature type="signal peptide" evidence="2">
    <location>
        <begin position="1"/>
        <end position="15"/>
    </location>
</feature>
<dbReference type="GO" id="GO:0004888">
    <property type="term" value="F:transmembrane signaling receptor activity"/>
    <property type="evidence" value="ECO:0007669"/>
    <property type="project" value="InterPro"/>
</dbReference>
<keyword evidence="4" id="KW-1185">Reference proteome</keyword>
<keyword evidence="2" id="KW-0732">Signal</keyword>
<dbReference type="Pfam" id="PF02931">
    <property type="entry name" value="Neur_chan_LBD"/>
    <property type="match status" value="1"/>
</dbReference>
<dbReference type="CDD" id="cd18989">
    <property type="entry name" value="LGIC_ECD_cation"/>
    <property type="match status" value="1"/>
</dbReference>
<keyword evidence="1" id="KW-0472">Membrane</keyword>
<proteinExistence type="predicted"/>
<dbReference type="InterPro" id="IPR006202">
    <property type="entry name" value="Neur_chan_lig-bd"/>
</dbReference>
<name>A0A914WAL5_9BILA</name>
<keyword evidence="1" id="KW-0812">Transmembrane</keyword>
<dbReference type="InterPro" id="IPR036734">
    <property type="entry name" value="Neur_chan_lig-bd_sf"/>
</dbReference>
<feature type="chain" id="PRO_5037218065" evidence="2">
    <location>
        <begin position="16"/>
        <end position="376"/>
    </location>
</feature>
<dbReference type="PANTHER" id="PTHR18945">
    <property type="entry name" value="NEUROTRANSMITTER GATED ION CHANNEL"/>
    <property type="match status" value="1"/>
</dbReference>
<reference evidence="5" key="1">
    <citation type="submission" date="2022-11" db="UniProtKB">
        <authorList>
            <consortium name="WormBaseParasite"/>
        </authorList>
    </citation>
    <scope>IDENTIFICATION</scope>
</reference>
<protein>
    <submittedName>
        <fullName evidence="5">Neurotransmitter-gated ion-channel ligand-binding domain-containing protein</fullName>
    </submittedName>
</protein>
<dbReference type="WBParaSite" id="PSAMB.scaffold3475size18114.g21562.t1">
    <property type="protein sequence ID" value="PSAMB.scaffold3475size18114.g21562.t1"/>
    <property type="gene ID" value="PSAMB.scaffold3475size18114.g21562"/>
</dbReference>
<dbReference type="Proteomes" id="UP000887566">
    <property type="component" value="Unplaced"/>
</dbReference>
<accession>A0A914WAL5</accession>
<dbReference type="GO" id="GO:0005230">
    <property type="term" value="F:extracellular ligand-gated monoatomic ion channel activity"/>
    <property type="evidence" value="ECO:0007669"/>
    <property type="project" value="InterPro"/>
</dbReference>
<dbReference type="InterPro" id="IPR006201">
    <property type="entry name" value="Neur_channel"/>
</dbReference>
<keyword evidence="1" id="KW-1133">Transmembrane helix</keyword>
<evidence type="ECO:0000259" key="3">
    <source>
        <dbReference type="Pfam" id="PF02931"/>
    </source>
</evidence>
<evidence type="ECO:0000313" key="5">
    <source>
        <dbReference type="WBParaSite" id="PSAMB.scaffold3475size18114.g21562.t1"/>
    </source>
</evidence>
<feature type="domain" description="Neurotransmitter-gated ion-channel ligand-binding" evidence="3">
    <location>
        <begin position="101"/>
        <end position="312"/>
    </location>
</feature>
<organism evidence="4 5">
    <name type="scientific">Plectus sambesii</name>
    <dbReference type="NCBI Taxonomy" id="2011161"/>
    <lineage>
        <taxon>Eukaryota</taxon>
        <taxon>Metazoa</taxon>
        <taxon>Ecdysozoa</taxon>
        <taxon>Nematoda</taxon>
        <taxon>Chromadorea</taxon>
        <taxon>Plectida</taxon>
        <taxon>Plectina</taxon>
        <taxon>Plectoidea</taxon>
        <taxon>Plectidae</taxon>
        <taxon>Plectus</taxon>
    </lineage>
</organism>
<dbReference type="SUPFAM" id="SSF63712">
    <property type="entry name" value="Nicotinic receptor ligand binding domain-like"/>
    <property type="match status" value="1"/>
</dbReference>
<dbReference type="AlphaFoldDB" id="A0A914WAL5"/>